<dbReference type="Gene3D" id="3.30.2000.30">
    <property type="match status" value="1"/>
</dbReference>
<evidence type="ECO:0000313" key="2">
    <source>
        <dbReference type="Proteomes" id="UP001519272"/>
    </source>
</evidence>
<sequence>MITDAKNKVRASLLSNTNLVSILGGQRVYQLVAPKADEFPRITFFEVDNRDSDFADDVAYASSVTMQIDIWSKGSTSAIACQVDRTMKEQDWGRTLSLDQYEKDTQVYHKVLRYRTKMLENE</sequence>
<name>A0ABS4FXL6_9BACL</name>
<dbReference type="Proteomes" id="UP001519272">
    <property type="component" value="Unassembled WGS sequence"/>
</dbReference>
<protein>
    <recommendedName>
        <fullName evidence="3">DUF3168 domain-containing protein</fullName>
    </recommendedName>
</protein>
<proteinExistence type="predicted"/>
<dbReference type="InterPro" id="IPR021508">
    <property type="entry name" value="Gp17-like"/>
</dbReference>
<dbReference type="InterPro" id="IPR053745">
    <property type="entry name" value="Viral_Tail_Comp_sf"/>
</dbReference>
<keyword evidence="2" id="KW-1185">Reference proteome</keyword>
<gene>
    <name evidence="1" type="ORF">J2Z32_003743</name>
</gene>
<accession>A0ABS4FXL6</accession>
<dbReference type="EMBL" id="JAGGKG010000021">
    <property type="protein sequence ID" value="MBP1907078.1"/>
    <property type="molecule type" value="Genomic_DNA"/>
</dbReference>
<reference evidence="1 2" key="1">
    <citation type="submission" date="2021-03" db="EMBL/GenBank/DDBJ databases">
        <title>Genomic Encyclopedia of Type Strains, Phase IV (KMG-IV): sequencing the most valuable type-strain genomes for metagenomic binning, comparative biology and taxonomic classification.</title>
        <authorList>
            <person name="Goeker M."/>
        </authorList>
    </citation>
    <scope>NUCLEOTIDE SEQUENCE [LARGE SCALE GENOMIC DNA]</scope>
    <source>
        <strain evidence="1 2">DSM 14349</strain>
    </source>
</reference>
<evidence type="ECO:0000313" key="1">
    <source>
        <dbReference type="EMBL" id="MBP1907078.1"/>
    </source>
</evidence>
<evidence type="ECO:0008006" key="3">
    <source>
        <dbReference type="Google" id="ProtNLM"/>
    </source>
</evidence>
<dbReference type="Pfam" id="PF11367">
    <property type="entry name" value="Tail_completion_gp17"/>
    <property type="match status" value="1"/>
</dbReference>
<organism evidence="1 2">
    <name type="scientific">Paenibacillus turicensis</name>
    <dbReference type="NCBI Taxonomy" id="160487"/>
    <lineage>
        <taxon>Bacteria</taxon>
        <taxon>Bacillati</taxon>
        <taxon>Bacillota</taxon>
        <taxon>Bacilli</taxon>
        <taxon>Bacillales</taxon>
        <taxon>Paenibacillaceae</taxon>
        <taxon>Paenibacillus</taxon>
    </lineage>
</organism>
<dbReference type="RefSeq" id="WP_210090663.1">
    <property type="nucleotide sequence ID" value="NZ_JAGGKG010000021.1"/>
</dbReference>
<comment type="caution">
    <text evidence="1">The sequence shown here is derived from an EMBL/GenBank/DDBJ whole genome shotgun (WGS) entry which is preliminary data.</text>
</comment>